<name>A0A9X0UF60_9PROT</name>
<reference evidence="2" key="1">
    <citation type="submission" date="2020-08" db="EMBL/GenBank/DDBJ databases">
        <authorList>
            <person name="Hu Y."/>
            <person name="Nguyen S.V."/>
            <person name="Li F."/>
            <person name="Fanning S."/>
        </authorList>
    </citation>
    <scope>NUCLEOTIDE SEQUENCE</scope>
    <source>
        <strain evidence="2">SYSU D8009</strain>
    </source>
</reference>
<feature type="region of interest" description="Disordered" evidence="1">
    <location>
        <begin position="36"/>
        <end position="67"/>
    </location>
</feature>
<comment type="caution">
    <text evidence="2">The sequence shown here is derived from an EMBL/GenBank/DDBJ whole genome shotgun (WGS) entry which is preliminary data.</text>
</comment>
<proteinExistence type="predicted"/>
<accession>A0A9X0UF60</accession>
<feature type="compositionally biased region" description="Basic and acidic residues" evidence="1">
    <location>
        <begin position="57"/>
        <end position="67"/>
    </location>
</feature>
<gene>
    <name evidence="2" type="ORF">H7965_19970</name>
</gene>
<sequence>MPLVTLVMASGPGFPVGSPVHRYEMEVTLNGERQLDSAAWRADPNPWPARRVWPDGPPREGDVQHDPEAGWSLRFQPLAGEAADAGPQVLIRHAAQFRPGEYVTILEPDGREYGYRIVSVG</sequence>
<organism evidence="2 3">
    <name type="scientific">Siccirubricoccus deserti</name>
    <dbReference type="NCBI Taxonomy" id="2013562"/>
    <lineage>
        <taxon>Bacteria</taxon>
        <taxon>Pseudomonadati</taxon>
        <taxon>Pseudomonadota</taxon>
        <taxon>Alphaproteobacteria</taxon>
        <taxon>Acetobacterales</taxon>
        <taxon>Roseomonadaceae</taxon>
        <taxon>Siccirubricoccus</taxon>
    </lineage>
</organism>
<evidence type="ECO:0000313" key="3">
    <source>
        <dbReference type="Proteomes" id="UP000600101"/>
    </source>
</evidence>
<dbReference type="RefSeq" id="WP_186772351.1">
    <property type="nucleotide sequence ID" value="NZ_JACOMF010000031.1"/>
</dbReference>
<evidence type="ECO:0000256" key="1">
    <source>
        <dbReference type="SAM" id="MobiDB-lite"/>
    </source>
</evidence>
<dbReference type="EMBL" id="JACOMF010000031">
    <property type="protein sequence ID" value="MBC4017591.1"/>
    <property type="molecule type" value="Genomic_DNA"/>
</dbReference>
<keyword evidence="3" id="KW-1185">Reference proteome</keyword>
<dbReference type="Proteomes" id="UP000600101">
    <property type="component" value="Unassembled WGS sequence"/>
</dbReference>
<protein>
    <submittedName>
        <fullName evidence="2">Uncharacterized protein</fullName>
    </submittedName>
</protein>
<dbReference type="AlphaFoldDB" id="A0A9X0UF60"/>
<evidence type="ECO:0000313" key="2">
    <source>
        <dbReference type="EMBL" id="MBC4017591.1"/>
    </source>
</evidence>